<reference evidence="3 4" key="1">
    <citation type="submission" date="2013-07" db="EMBL/GenBank/DDBJ databases">
        <title>Completed genome of Sphingomonas sanxanigenens NX02.</title>
        <authorList>
            <person name="Ma T."/>
            <person name="Huang H."/>
            <person name="Wu M."/>
            <person name="Li X."/>
            <person name="Li G."/>
        </authorList>
    </citation>
    <scope>NUCLEOTIDE SEQUENCE [LARGE SCALE GENOMIC DNA]</scope>
    <source>
        <strain evidence="3 4">NX02</strain>
    </source>
</reference>
<proteinExistence type="inferred from homology"/>
<dbReference type="GO" id="GO:0005737">
    <property type="term" value="C:cytoplasm"/>
    <property type="evidence" value="ECO:0007669"/>
    <property type="project" value="TreeGrafter"/>
</dbReference>
<evidence type="ECO:0000256" key="1">
    <source>
        <dbReference type="ARBA" id="ARBA00008270"/>
    </source>
</evidence>
<dbReference type="PANTHER" id="PTHR13774:SF32">
    <property type="entry name" value="ANTISENSE-ENHANCING SEQUENCE 1"/>
    <property type="match status" value="1"/>
</dbReference>
<dbReference type="eggNOG" id="COG0384">
    <property type="taxonomic scope" value="Bacteria"/>
</dbReference>
<protein>
    <recommendedName>
        <fullName evidence="5">Phenazine biosynthesis protein PhzF</fullName>
    </recommendedName>
</protein>
<comment type="similarity">
    <text evidence="1">Belongs to the PhzF family.</text>
</comment>
<dbReference type="Proteomes" id="UP000018851">
    <property type="component" value="Chromosome"/>
</dbReference>
<dbReference type="STRING" id="1123269.NX02_27295"/>
<dbReference type="GO" id="GO:0016853">
    <property type="term" value="F:isomerase activity"/>
    <property type="evidence" value="ECO:0007669"/>
    <property type="project" value="TreeGrafter"/>
</dbReference>
<accession>W0AMY0</accession>
<dbReference type="PIRSF" id="PIRSF016184">
    <property type="entry name" value="PhzC_PhzF"/>
    <property type="match status" value="1"/>
</dbReference>
<dbReference type="Pfam" id="PF02567">
    <property type="entry name" value="PhzC-PhzF"/>
    <property type="match status" value="1"/>
</dbReference>
<name>W0AMY0_9SPHN</name>
<evidence type="ECO:0000256" key="2">
    <source>
        <dbReference type="PIRSR" id="PIRSR016184-1"/>
    </source>
</evidence>
<gene>
    <name evidence="3" type="ORF">NX02_27295</name>
</gene>
<evidence type="ECO:0000313" key="4">
    <source>
        <dbReference type="Proteomes" id="UP000018851"/>
    </source>
</evidence>
<evidence type="ECO:0008006" key="5">
    <source>
        <dbReference type="Google" id="ProtNLM"/>
    </source>
</evidence>
<keyword evidence="4" id="KW-1185">Reference proteome</keyword>
<sequence length="285" mass="30859">MEAMMIDRRYGLVDVFHDGPFSGNPLAVVHAAEALDPETMQRMARWFNLSETTFLLPPTAPGADYRVRIFTLERELPFAGHPTLGTCHAWLEAGGVPRDAGRIVQQCGAGLIPIRRDGERLAFAPPPLLRAGAVDAVALDQVVEVLRIDPADIVECRWADNGPGWIGVMLKSAEAVLAVEPLRFHEARIEIGLVGAHPAGAPVDWEIRTIFSDATGTLIEDPVTGSFNAAVAMWLRETGRADDAYIAAQGTRLGRRGRVFVDYEGDVAWIGGRVRTMVAGTLDAG</sequence>
<dbReference type="PATRIC" id="fig|1123269.5.peg.5357"/>
<dbReference type="InterPro" id="IPR003719">
    <property type="entry name" value="Phenazine_PhzF-like"/>
</dbReference>
<organism evidence="3 4">
    <name type="scientific">Sphingomonas sanxanigenens DSM 19645 = NX02</name>
    <dbReference type="NCBI Taxonomy" id="1123269"/>
    <lineage>
        <taxon>Bacteria</taxon>
        <taxon>Pseudomonadati</taxon>
        <taxon>Pseudomonadota</taxon>
        <taxon>Alphaproteobacteria</taxon>
        <taxon>Sphingomonadales</taxon>
        <taxon>Sphingomonadaceae</taxon>
        <taxon>Sphingomonas</taxon>
    </lineage>
</organism>
<dbReference type="HOGENOM" id="CLU_048756_0_0_5"/>
<dbReference type="EMBL" id="CP006644">
    <property type="protein sequence ID" value="AHE57045.1"/>
    <property type="molecule type" value="Genomic_DNA"/>
</dbReference>
<dbReference type="KEGG" id="ssan:NX02_27295"/>
<evidence type="ECO:0000313" key="3">
    <source>
        <dbReference type="EMBL" id="AHE57045.1"/>
    </source>
</evidence>
<dbReference type="Gene3D" id="3.10.310.10">
    <property type="entry name" value="Diaminopimelate Epimerase, Chain A, domain 1"/>
    <property type="match status" value="2"/>
</dbReference>
<feature type="active site" evidence="2">
    <location>
        <position position="51"/>
    </location>
</feature>
<dbReference type="PANTHER" id="PTHR13774">
    <property type="entry name" value="PHENAZINE BIOSYNTHESIS PROTEIN"/>
    <property type="match status" value="1"/>
</dbReference>
<dbReference type="SUPFAM" id="SSF54506">
    <property type="entry name" value="Diaminopimelate epimerase-like"/>
    <property type="match status" value="1"/>
</dbReference>
<dbReference type="AlphaFoldDB" id="W0AMY0"/>
<dbReference type="NCBIfam" id="TIGR00654">
    <property type="entry name" value="PhzF_family"/>
    <property type="match status" value="1"/>
</dbReference>